<proteinExistence type="predicted"/>
<evidence type="ECO:0000259" key="2">
    <source>
        <dbReference type="PROSITE" id="PS50102"/>
    </source>
</evidence>
<dbReference type="Gene3D" id="3.30.70.330">
    <property type="match status" value="1"/>
</dbReference>
<dbReference type="Pfam" id="PF00076">
    <property type="entry name" value="RRM_1"/>
    <property type="match status" value="1"/>
</dbReference>
<keyword evidence="4" id="KW-1185">Reference proteome</keyword>
<dbReference type="InterPro" id="IPR035979">
    <property type="entry name" value="RBD_domain_sf"/>
</dbReference>
<keyword evidence="1" id="KW-0694">RNA-binding</keyword>
<dbReference type="EMBL" id="CAUYUJ010020097">
    <property type="protein sequence ID" value="CAK0895850.1"/>
    <property type="molecule type" value="Genomic_DNA"/>
</dbReference>
<dbReference type="PROSITE" id="PS50102">
    <property type="entry name" value="RRM"/>
    <property type="match status" value="1"/>
</dbReference>
<evidence type="ECO:0000256" key="1">
    <source>
        <dbReference type="PROSITE-ProRule" id="PRU00176"/>
    </source>
</evidence>
<dbReference type="SUPFAM" id="SSF54928">
    <property type="entry name" value="RNA-binding domain, RBD"/>
    <property type="match status" value="1"/>
</dbReference>
<feature type="domain" description="RRM" evidence="2">
    <location>
        <begin position="6"/>
        <end position="79"/>
    </location>
</feature>
<dbReference type="InterPro" id="IPR000504">
    <property type="entry name" value="RRM_dom"/>
</dbReference>
<dbReference type="CDD" id="cd00590">
    <property type="entry name" value="RRM_SF"/>
    <property type="match status" value="1"/>
</dbReference>
<evidence type="ECO:0000313" key="3">
    <source>
        <dbReference type="EMBL" id="CAK0895850.1"/>
    </source>
</evidence>
<comment type="caution">
    <text evidence="3">The sequence shown here is derived from an EMBL/GenBank/DDBJ whole genome shotgun (WGS) entry which is preliminary data.</text>
</comment>
<reference evidence="3" key="1">
    <citation type="submission" date="2023-10" db="EMBL/GenBank/DDBJ databases">
        <authorList>
            <person name="Chen Y."/>
            <person name="Shah S."/>
            <person name="Dougan E. K."/>
            <person name="Thang M."/>
            <person name="Chan C."/>
        </authorList>
    </citation>
    <scope>NUCLEOTIDE SEQUENCE [LARGE SCALE GENOMIC DNA]</scope>
</reference>
<accession>A0ABN9XDD8</accession>
<name>A0ABN9XDD8_9DINO</name>
<dbReference type="Proteomes" id="UP001189429">
    <property type="component" value="Unassembled WGS sequence"/>
</dbReference>
<dbReference type="InterPro" id="IPR012677">
    <property type="entry name" value="Nucleotide-bd_a/b_plait_sf"/>
</dbReference>
<feature type="non-terminal residue" evidence="3">
    <location>
        <position position="79"/>
    </location>
</feature>
<organism evidence="3 4">
    <name type="scientific">Prorocentrum cordatum</name>
    <dbReference type="NCBI Taxonomy" id="2364126"/>
    <lineage>
        <taxon>Eukaryota</taxon>
        <taxon>Sar</taxon>
        <taxon>Alveolata</taxon>
        <taxon>Dinophyceae</taxon>
        <taxon>Prorocentrales</taxon>
        <taxon>Prorocentraceae</taxon>
        <taxon>Prorocentrum</taxon>
    </lineage>
</organism>
<protein>
    <recommendedName>
        <fullName evidence="2">RRM domain-containing protein</fullName>
    </recommendedName>
</protein>
<dbReference type="SMART" id="SM00360">
    <property type="entry name" value="RRM"/>
    <property type="match status" value="1"/>
</dbReference>
<sequence length="79" mass="9064">MPNDDLTVCVRELSWDVDQDTIRGDFEKCGAIDRLNMPKDDNGYLKGVAFIQYADEAGMKKALEYHGCKYHGWELVVHK</sequence>
<evidence type="ECO:0000313" key="4">
    <source>
        <dbReference type="Proteomes" id="UP001189429"/>
    </source>
</evidence>
<gene>
    <name evidence="3" type="ORF">PCOR1329_LOCUS74469</name>
</gene>